<dbReference type="RefSeq" id="WP_074864588.1">
    <property type="nucleotide sequence ID" value="NZ_AP014940.1"/>
</dbReference>
<dbReference type="Gene3D" id="3.90.870.20">
    <property type="entry name" value="Carbamoyltransferase, C-terminal domain"/>
    <property type="match status" value="1"/>
</dbReference>
<dbReference type="Gene3D" id="3.30.420.40">
    <property type="match status" value="2"/>
</dbReference>
<accession>A0AAU9ARS1</accession>
<gene>
    <name evidence="4" type="ORF">LEN_4033</name>
</gene>
<dbReference type="PANTHER" id="PTHR34847:SF1">
    <property type="entry name" value="NODULATION PROTEIN U"/>
    <property type="match status" value="1"/>
</dbReference>
<dbReference type="InterPro" id="IPR051338">
    <property type="entry name" value="NodU/CmcH_Carbamoyltrnsfr"/>
</dbReference>
<dbReference type="InterPro" id="IPR043129">
    <property type="entry name" value="ATPase_NBD"/>
</dbReference>
<dbReference type="GO" id="GO:0003824">
    <property type="term" value="F:catalytic activity"/>
    <property type="evidence" value="ECO:0007669"/>
    <property type="project" value="InterPro"/>
</dbReference>
<feature type="domain" description="Carbamoyltransferase C-terminal" evidence="3">
    <location>
        <begin position="402"/>
        <end position="567"/>
    </location>
</feature>
<dbReference type="KEGG" id="lem:LEN_4033"/>
<dbReference type="InterPro" id="IPR031730">
    <property type="entry name" value="Carbam_trans_C"/>
</dbReference>
<name>A0AAU9ARS1_LYSEN</name>
<dbReference type="AlphaFoldDB" id="A0AAU9ARS1"/>
<evidence type="ECO:0000259" key="2">
    <source>
        <dbReference type="Pfam" id="PF02543"/>
    </source>
</evidence>
<feature type="domain" description="Carbamoyltransferase" evidence="2">
    <location>
        <begin position="14"/>
        <end position="344"/>
    </location>
</feature>
<dbReference type="Pfam" id="PF16861">
    <property type="entry name" value="Carbam_trans_C"/>
    <property type="match status" value="1"/>
</dbReference>
<dbReference type="EMBL" id="AP014940">
    <property type="protein sequence ID" value="BAV99520.1"/>
    <property type="molecule type" value="Genomic_DNA"/>
</dbReference>
<dbReference type="InterPro" id="IPR003696">
    <property type="entry name" value="Carbtransf_dom"/>
</dbReference>
<dbReference type="PANTHER" id="PTHR34847">
    <property type="entry name" value="NODULATION PROTEIN U"/>
    <property type="match status" value="1"/>
</dbReference>
<reference evidence="4 5" key="1">
    <citation type="journal article" date="2017" name="DNA Res.">
        <title>Complete genome sequence and expression profile of the commercial lytic enzyme producer Lysobacter enzymogenes M497-1.</title>
        <authorList>
            <person name="Takami H."/>
            <person name="Toyoda A."/>
            <person name="Uchiyama I."/>
            <person name="Itoh T."/>
            <person name="Takaki Y."/>
            <person name="Arai W."/>
            <person name="Nishi S."/>
            <person name="Kawai M."/>
            <person name="Shinya K."/>
            <person name="Ikeda H."/>
        </authorList>
    </citation>
    <scope>NUCLEOTIDE SEQUENCE [LARGE SCALE GENOMIC DNA]</scope>
    <source>
        <strain evidence="4 5">M497-1</strain>
    </source>
</reference>
<sequence>MDTPKNSKTSRVVIGLSFGYHDSACCILKDGRLVAAVQEERFSRVKNDKSFPKKSLRYCLSEAGVSLDEVDCIAYYEEPEKKLSRQIWMGSIDDADPVRKADVMKHLCAQSPQQTIRDVLGYGGAIEIVDHHLSHAASAYYFSGFDEAAVLTVDGVGEWATTSYCVGAGKELTLFEEVAFPDSLGLFYSTITSFLGFKVNSGEYKVMGLAPYGKEIYVDRLKQLIQAGENGQYRLDMRYFDFLRTSRMYSDALIELMGIAPRVPESDIDQVHMDIAKSLQVVLEEILLDKVRYLHGKVPSKNLCMAGGVALNCVANGKILREGPFENLFVQPAAGDAGSALGAAAVAWVRLFDERPAQRDMPHAYLGPSYSADEVYRLLNSTGVRFDDYRGRQDELIEFTAGQIAQGKVIGWYQGRMEFGPRALGARSILADPRDGDMREKINALVKMREAFRPFAPAVKAESAREHFALTSASPFMLQTCDVESLLDLPAITHVDNSARVQTVEADVNPRFHALLSAFERLTDCPILLNTSFNVRGEPVICTPLDAVICFVRARIDLLILEDFVIRQTDIPEMWRVGVGNTPVVPPRKDARAIGHAVYTFL</sequence>
<proteinExistence type="inferred from homology"/>
<evidence type="ECO:0000313" key="4">
    <source>
        <dbReference type="EMBL" id="BAV99520.1"/>
    </source>
</evidence>
<dbReference type="GeneID" id="83065822"/>
<evidence type="ECO:0000256" key="1">
    <source>
        <dbReference type="ARBA" id="ARBA00006129"/>
    </source>
</evidence>
<dbReference type="Pfam" id="PF02543">
    <property type="entry name" value="Carbam_trans_N"/>
    <property type="match status" value="1"/>
</dbReference>
<evidence type="ECO:0000313" key="5">
    <source>
        <dbReference type="Proteomes" id="UP000218824"/>
    </source>
</evidence>
<evidence type="ECO:0000259" key="3">
    <source>
        <dbReference type="Pfam" id="PF16861"/>
    </source>
</evidence>
<dbReference type="InterPro" id="IPR038152">
    <property type="entry name" value="Carbam_trans_C_sf"/>
</dbReference>
<organism evidence="4 5">
    <name type="scientific">Lysobacter enzymogenes</name>
    <dbReference type="NCBI Taxonomy" id="69"/>
    <lineage>
        <taxon>Bacteria</taxon>
        <taxon>Pseudomonadati</taxon>
        <taxon>Pseudomonadota</taxon>
        <taxon>Gammaproteobacteria</taxon>
        <taxon>Lysobacterales</taxon>
        <taxon>Lysobacteraceae</taxon>
        <taxon>Lysobacter</taxon>
    </lineage>
</organism>
<dbReference type="Proteomes" id="UP000218824">
    <property type="component" value="Chromosome"/>
</dbReference>
<protein>
    <submittedName>
        <fullName evidence="4">Carbamoyltransferase</fullName>
    </submittedName>
</protein>
<comment type="similarity">
    <text evidence="1">Belongs to the NodU/CmcH family.</text>
</comment>
<dbReference type="CDD" id="cd24098">
    <property type="entry name" value="ASKHA_NBD_TobZ_N"/>
    <property type="match status" value="1"/>
</dbReference>
<dbReference type="SUPFAM" id="SSF53067">
    <property type="entry name" value="Actin-like ATPase domain"/>
    <property type="match status" value="1"/>
</dbReference>